<accession>A0A7I9VF93</accession>
<gene>
    <name evidence="2" type="ORF">nbrc107696_44530</name>
</gene>
<feature type="compositionally biased region" description="Low complexity" evidence="1">
    <location>
        <begin position="323"/>
        <end position="357"/>
    </location>
</feature>
<dbReference type="AlphaFoldDB" id="A0A7I9VF93"/>
<comment type="caution">
    <text evidence="2">The sequence shown here is derived from an EMBL/GenBank/DDBJ whole genome shotgun (WGS) entry which is preliminary data.</text>
</comment>
<evidence type="ECO:0000313" key="3">
    <source>
        <dbReference type="Proteomes" id="UP000444960"/>
    </source>
</evidence>
<evidence type="ECO:0000313" key="2">
    <source>
        <dbReference type="EMBL" id="GEE04007.1"/>
    </source>
</evidence>
<feature type="region of interest" description="Disordered" evidence="1">
    <location>
        <begin position="274"/>
        <end position="307"/>
    </location>
</feature>
<reference evidence="3" key="1">
    <citation type="submission" date="2019-06" db="EMBL/GenBank/DDBJ databases">
        <title>Gordonia isolated from sludge of a wastewater treatment plant.</title>
        <authorList>
            <person name="Tamura T."/>
            <person name="Aoyama K."/>
            <person name="Kang Y."/>
            <person name="Saito S."/>
            <person name="Akiyama N."/>
            <person name="Yazawa K."/>
            <person name="Gonoi T."/>
            <person name="Mikami Y."/>
        </authorList>
    </citation>
    <scope>NUCLEOTIDE SEQUENCE [LARGE SCALE GENOMIC DNA]</scope>
    <source>
        <strain evidence="3">NBRC 107696</strain>
    </source>
</reference>
<evidence type="ECO:0000256" key="1">
    <source>
        <dbReference type="SAM" id="MobiDB-lite"/>
    </source>
</evidence>
<proteinExistence type="predicted"/>
<protein>
    <submittedName>
        <fullName evidence="2">Uncharacterized protein</fullName>
    </submittedName>
</protein>
<dbReference type="Proteomes" id="UP000444960">
    <property type="component" value="Unassembled WGS sequence"/>
</dbReference>
<sequence length="467" mass="44692">MSCDSAASGGTTVGDMLAPTGLTALLDRSMDDVLGDLGLAKKHAPLTVAFPEAPGIDLSTLPTLPGLDPTALVQPIVKLLGTFGTGNLTGAGNPVESLTGLAGVLQDGASTLLKAVSAVDGQWLGQAATSAITKATTTAADSGAVAQQGTSMAGDVQVAAGIVGAGMTSLQGVIAKTVGLLAAAAPTLVTPAGQLAALGIAADGLAQGLAVVASTRAQLAPATAKVTATGTPVKVGATPKPVSASSGDALTALAKKMTPIISAGLSLAGTLLSGSTGSNGTTETTGTTGTTGATGTTKTTPAATTTGTAKTCCTCCTPGTTPGTGHTTTSQTTADHGSVRAAATGSTGATVSTSGATPSIGATDQPVRLADCPTSSNAISTASATPASTTQTTVTTASSADVPMAPIMTAGAVRSADSPTPHAVDATFAPQSHDSSDADMAALLAQPFGVDVDLRLTAGGMNLVESV</sequence>
<dbReference type="RefSeq" id="WP_161897431.1">
    <property type="nucleotide sequence ID" value="NZ_BJOV01000005.1"/>
</dbReference>
<name>A0A7I9VF93_9ACTN</name>
<feature type="region of interest" description="Disordered" evidence="1">
    <location>
        <begin position="323"/>
        <end position="366"/>
    </location>
</feature>
<dbReference type="OrthoDB" id="4519614at2"/>
<organism evidence="2 3">
    <name type="scientific">Gordonia spumicola</name>
    <dbReference type="NCBI Taxonomy" id="589161"/>
    <lineage>
        <taxon>Bacteria</taxon>
        <taxon>Bacillati</taxon>
        <taxon>Actinomycetota</taxon>
        <taxon>Actinomycetes</taxon>
        <taxon>Mycobacteriales</taxon>
        <taxon>Gordoniaceae</taxon>
        <taxon>Gordonia</taxon>
    </lineage>
</organism>
<keyword evidence="3" id="KW-1185">Reference proteome</keyword>
<dbReference type="EMBL" id="BJOV01000005">
    <property type="protein sequence ID" value="GEE04007.1"/>
    <property type="molecule type" value="Genomic_DNA"/>
</dbReference>